<evidence type="ECO:0000256" key="5">
    <source>
        <dbReference type="ARBA" id="ARBA00023033"/>
    </source>
</evidence>
<dbReference type="SUPFAM" id="SSF51905">
    <property type="entry name" value="FAD/NAD(P)-binding domain"/>
    <property type="match status" value="1"/>
</dbReference>
<reference evidence="8 9" key="1">
    <citation type="submission" date="2015-01" db="EMBL/GenBank/DDBJ databases">
        <title>The Genome Sequence of Ochroconis gallopava CBS43764.</title>
        <authorList>
            <consortium name="The Broad Institute Genomics Platform"/>
            <person name="Cuomo C."/>
            <person name="de Hoog S."/>
            <person name="Gorbushina A."/>
            <person name="Stielow B."/>
            <person name="Teixiera M."/>
            <person name="Abouelleil A."/>
            <person name="Chapman S.B."/>
            <person name="Priest M."/>
            <person name="Young S.K."/>
            <person name="Wortman J."/>
            <person name="Nusbaum C."/>
            <person name="Birren B."/>
        </authorList>
    </citation>
    <scope>NUCLEOTIDE SEQUENCE [LARGE SCALE GENOMIC DNA]</scope>
    <source>
        <strain evidence="8 9">CBS 43764</strain>
    </source>
</reference>
<proteinExistence type="inferred from homology"/>
<keyword evidence="2" id="KW-0285">Flavoprotein</keyword>
<dbReference type="InParanoid" id="A0A0D2APD8"/>
<evidence type="ECO:0000256" key="3">
    <source>
        <dbReference type="ARBA" id="ARBA00022827"/>
    </source>
</evidence>
<evidence type="ECO:0000256" key="2">
    <source>
        <dbReference type="ARBA" id="ARBA00022630"/>
    </source>
</evidence>
<dbReference type="PANTHER" id="PTHR13789:SF215">
    <property type="entry name" value="FAD-BINDING DOMAIN-CONTAINING PROTEIN-RELATED"/>
    <property type="match status" value="1"/>
</dbReference>
<dbReference type="InterPro" id="IPR002938">
    <property type="entry name" value="FAD-bd"/>
</dbReference>
<evidence type="ECO:0008006" key="10">
    <source>
        <dbReference type="Google" id="ProtNLM"/>
    </source>
</evidence>
<protein>
    <recommendedName>
        <fullName evidence="10">Hemerythrin-like domain-containing protein</fullName>
    </recommendedName>
</protein>
<feature type="domain" description="FAD-binding" evidence="6">
    <location>
        <begin position="317"/>
        <end position="527"/>
    </location>
</feature>
<dbReference type="HOGENOM" id="CLU_475045_0_0_1"/>
<dbReference type="InterPro" id="IPR036188">
    <property type="entry name" value="FAD/NAD-bd_sf"/>
</dbReference>
<dbReference type="VEuPathDB" id="FungiDB:PV09_01422"/>
<keyword evidence="5" id="KW-0503">Monooxygenase</keyword>
<dbReference type="OrthoDB" id="9993796at2759"/>
<keyword evidence="4" id="KW-0560">Oxidoreductase</keyword>
<dbReference type="Pfam" id="PF01494">
    <property type="entry name" value="FAD_binding_3"/>
    <property type="match status" value="1"/>
</dbReference>
<evidence type="ECO:0000259" key="7">
    <source>
        <dbReference type="Pfam" id="PF01814"/>
    </source>
</evidence>
<comment type="similarity">
    <text evidence="1">Belongs to the paxM FAD-dependent monooxygenase family.</text>
</comment>
<dbReference type="InterPro" id="IPR050493">
    <property type="entry name" value="FAD-dep_Monooxygenase_BioMet"/>
</dbReference>
<evidence type="ECO:0000259" key="6">
    <source>
        <dbReference type="Pfam" id="PF01494"/>
    </source>
</evidence>
<dbReference type="PRINTS" id="PR00420">
    <property type="entry name" value="RNGMNOXGNASE"/>
</dbReference>
<feature type="domain" description="Hemerythrin-like" evidence="7">
    <location>
        <begin position="42"/>
        <end position="162"/>
    </location>
</feature>
<gene>
    <name evidence="8" type="ORF">PV09_01422</name>
</gene>
<dbReference type="PANTHER" id="PTHR13789">
    <property type="entry name" value="MONOOXYGENASE"/>
    <property type="match status" value="1"/>
</dbReference>
<dbReference type="AlphaFoldDB" id="A0A0D2APD8"/>
<name>A0A0D2APD8_9PEZI</name>
<dbReference type="GO" id="GO:0071949">
    <property type="term" value="F:FAD binding"/>
    <property type="evidence" value="ECO:0007669"/>
    <property type="project" value="InterPro"/>
</dbReference>
<evidence type="ECO:0000313" key="8">
    <source>
        <dbReference type="EMBL" id="KIW08533.1"/>
    </source>
</evidence>
<evidence type="ECO:0000256" key="4">
    <source>
        <dbReference type="ARBA" id="ARBA00023002"/>
    </source>
</evidence>
<evidence type="ECO:0000313" key="9">
    <source>
        <dbReference type="Proteomes" id="UP000053259"/>
    </source>
</evidence>
<dbReference type="RefSeq" id="XP_016218402.1">
    <property type="nucleotide sequence ID" value="XM_016354307.1"/>
</dbReference>
<dbReference type="GO" id="GO:0004497">
    <property type="term" value="F:monooxygenase activity"/>
    <property type="evidence" value="ECO:0007669"/>
    <property type="project" value="UniProtKB-KW"/>
</dbReference>
<dbReference type="STRING" id="253628.A0A0D2APD8"/>
<organism evidence="8 9">
    <name type="scientific">Verruconis gallopava</name>
    <dbReference type="NCBI Taxonomy" id="253628"/>
    <lineage>
        <taxon>Eukaryota</taxon>
        <taxon>Fungi</taxon>
        <taxon>Dikarya</taxon>
        <taxon>Ascomycota</taxon>
        <taxon>Pezizomycotina</taxon>
        <taxon>Dothideomycetes</taxon>
        <taxon>Pleosporomycetidae</taxon>
        <taxon>Venturiales</taxon>
        <taxon>Sympoventuriaceae</taxon>
        <taxon>Verruconis</taxon>
    </lineage>
</organism>
<evidence type="ECO:0000256" key="1">
    <source>
        <dbReference type="ARBA" id="ARBA00007992"/>
    </source>
</evidence>
<dbReference type="Proteomes" id="UP000053259">
    <property type="component" value="Unassembled WGS sequence"/>
</dbReference>
<dbReference type="Gene3D" id="3.50.50.60">
    <property type="entry name" value="FAD/NAD(P)-binding domain"/>
    <property type="match status" value="1"/>
</dbReference>
<keyword evidence="9" id="KW-1185">Reference proteome</keyword>
<dbReference type="InterPro" id="IPR012312">
    <property type="entry name" value="Hemerythrin-like"/>
</dbReference>
<keyword evidence="3" id="KW-0274">FAD</keyword>
<dbReference type="SUPFAM" id="SSF54373">
    <property type="entry name" value="FAD-linked reductases, C-terminal domain"/>
    <property type="match status" value="1"/>
</dbReference>
<dbReference type="EMBL" id="KN847531">
    <property type="protein sequence ID" value="KIW08533.1"/>
    <property type="molecule type" value="Genomic_DNA"/>
</dbReference>
<dbReference type="Gene3D" id="1.20.120.520">
    <property type="entry name" value="nmb1532 protein domain like"/>
    <property type="match status" value="1"/>
</dbReference>
<dbReference type="GeneID" id="27309395"/>
<dbReference type="Pfam" id="PF01814">
    <property type="entry name" value="Hemerythrin"/>
    <property type="match status" value="1"/>
</dbReference>
<accession>A0A0D2APD8</accession>
<sequence length="574" mass="64017">MDDKKKVWVDEPFILISPSRSGAEIGKKLPPARALAAEMSVVHNGLIRGINSVYNQCVNVATKGSKQDKIDFANYASQCAKLLHMHHDHEEETLFPKMNELAGVPGLMDGNVKEHAAFHDGFAKYDDYLTLVKEEKVDLDGETLRGLIDNFMPSLYSHLVNEVDSLVALEKYDEIDWIQWFNNEIEKWNKVLMRQSDFRIFEKSAFATEVGAALVITPNGVQILSQLGFSFTNARAVKLKFWNVLNGENMTLLSSIDLRAANERFGAEPWAVHRVDLHNELLRLATSSNGPGTPVKLHLSSEVLRGSIDGVVFLKDGSTYSADLVVAADGLKSVLREEVTSAQPIISTGMSAFRFLVDTHQIKENEKLAGLMPKLSGGANLIADVKETAKERHMMWYACRDGEVQNVVGIHPSRNFNEIDSEMAREIMLDEFRNFSPDLLEAIRQASEVKCWPLFTHEPLPVWHKGRIVLIGDAAHPMLPFGGQGANMAIEDGGSLGYIFKNIFDTAAIPEGLRYFHNARHSRASRVQILSSVRAGKEKDVEEKLLQYSDPPGSRVPTNMMERTAHDFGQVGTF</sequence>